<gene>
    <name evidence="1" type="ORF">BST83_05940</name>
</gene>
<evidence type="ECO:0000313" key="1">
    <source>
        <dbReference type="EMBL" id="PQB06746.1"/>
    </source>
</evidence>
<comment type="caution">
    <text evidence="1">The sequence shown here is derived from an EMBL/GenBank/DDBJ whole genome shotgun (WGS) entry which is preliminary data.</text>
</comment>
<dbReference type="EMBL" id="MQUA01000013">
    <property type="protein sequence ID" value="PQB06746.1"/>
    <property type="molecule type" value="Genomic_DNA"/>
</dbReference>
<sequence length="200" mass="20710">MNNLKILVITALIFFIGTLFTNAQTTEILSLNANVVQARLVKPLVLSANGTALNFGSIVLKTTVGGTVILEPTSQSAHTTTFSDAANLSTIGLAGGTTLRSTIPLFTVTSEILLAYKITIPDDATVVVTDAVSNTTMTVTAFKYLHSKLAGLYTSGTTASKSWASADGSDTFALGATLTIAGSQAAGIYTGTYAISVQYD</sequence>
<evidence type="ECO:0008006" key="3">
    <source>
        <dbReference type="Google" id="ProtNLM"/>
    </source>
</evidence>
<keyword evidence="2" id="KW-1185">Reference proteome</keyword>
<dbReference type="OrthoDB" id="598336at2"/>
<dbReference type="AlphaFoldDB" id="A0A2S7KVX1"/>
<reference evidence="1 2" key="1">
    <citation type="submission" date="2016-11" db="EMBL/GenBank/DDBJ databases">
        <title>Trade-off between light-utilization and light-protection in marine flavobacteria.</title>
        <authorList>
            <person name="Kumagai Y."/>
        </authorList>
    </citation>
    <scope>NUCLEOTIDE SEQUENCE [LARGE SCALE GENOMIC DNA]</scope>
    <source>
        <strain evidence="1 2">ATCC 700397</strain>
    </source>
</reference>
<proteinExistence type="predicted"/>
<name>A0A2S7KVX1_9FLAO</name>
<dbReference type="Pfam" id="PF14352">
    <property type="entry name" value="DUF4402"/>
    <property type="match status" value="1"/>
</dbReference>
<evidence type="ECO:0000313" key="2">
    <source>
        <dbReference type="Proteomes" id="UP000239522"/>
    </source>
</evidence>
<organism evidence="1 2">
    <name type="scientific">Polaribacter filamentus</name>
    <dbReference type="NCBI Taxonomy" id="53483"/>
    <lineage>
        <taxon>Bacteria</taxon>
        <taxon>Pseudomonadati</taxon>
        <taxon>Bacteroidota</taxon>
        <taxon>Flavobacteriia</taxon>
        <taxon>Flavobacteriales</taxon>
        <taxon>Flavobacteriaceae</taxon>
    </lineage>
</organism>
<dbReference type="InterPro" id="IPR025514">
    <property type="entry name" value="DUF4402"/>
</dbReference>
<dbReference type="Proteomes" id="UP000239522">
    <property type="component" value="Unassembled WGS sequence"/>
</dbReference>
<protein>
    <recommendedName>
        <fullName evidence="3">DUF4402 domain-containing protein</fullName>
    </recommendedName>
</protein>
<accession>A0A2S7KVX1</accession>